<dbReference type="CDD" id="cd07185">
    <property type="entry name" value="OmpA_C-like"/>
    <property type="match status" value="1"/>
</dbReference>
<dbReference type="Pfam" id="PF00691">
    <property type="entry name" value="OmpA"/>
    <property type="match status" value="1"/>
</dbReference>
<dbReference type="GO" id="GO:0009279">
    <property type="term" value="C:cell outer membrane"/>
    <property type="evidence" value="ECO:0007669"/>
    <property type="project" value="UniProtKB-SubCell"/>
</dbReference>
<dbReference type="SUPFAM" id="SSF103088">
    <property type="entry name" value="OmpA-like"/>
    <property type="match status" value="1"/>
</dbReference>
<dbReference type="Proteomes" id="UP000287701">
    <property type="component" value="Chromosome"/>
</dbReference>
<keyword evidence="5" id="KW-0732">Signal</keyword>
<dbReference type="PROSITE" id="PS51123">
    <property type="entry name" value="OMPA_2"/>
    <property type="match status" value="1"/>
</dbReference>
<dbReference type="EMBL" id="CP035107">
    <property type="protein sequence ID" value="QAR29937.1"/>
    <property type="molecule type" value="Genomic_DNA"/>
</dbReference>
<comment type="subcellular location">
    <subcellularLocation>
        <location evidence="1">Cell outer membrane</location>
    </subcellularLocation>
</comment>
<dbReference type="AlphaFoldDB" id="A0A410JP66"/>
<evidence type="ECO:0000256" key="1">
    <source>
        <dbReference type="ARBA" id="ARBA00004442"/>
    </source>
</evidence>
<keyword evidence="2 4" id="KW-0472">Membrane</keyword>
<evidence type="ECO:0000313" key="8">
    <source>
        <dbReference type="Proteomes" id="UP000287701"/>
    </source>
</evidence>
<dbReference type="InterPro" id="IPR050330">
    <property type="entry name" value="Bact_OuterMem_StrucFunc"/>
</dbReference>
<accession>A0A410JP66</accession>
<feature type="chain" id="PRO_5019166417" evidence="5">
    <location>
        <begin position="22"/>
        <end position="492"/>
    </location>
</feature>
<sequence>MKYLKLFTLSSLALCAFPLMAQEATEVVVLEEAAPQETYQSKFYGQNRDYVKFTSDQKKFNDWSIAVYGGVPFIQGADLNTAVSNHGIKWGYDVQAVLTKQITHAFGLGLQFNYGKTKQQAFVGGDEFQGHTDYWMWSLQGDINFSNLFRRVDNKSRYAWALHGYGGIGTLQYDSYINKNGGPDFQTAEVAGSGSIYINGGGGLRYKVSQRLDIEAKAMYYFTGDEEFDGSTQGEKQYDNPKFQDGTSIADIAHLEEGKDDGLFTFSVGALFKLGKHHEHLSWADPLADIYPGPSPEELQSMLVVCAQGDNDDDGVCDDWDRELNTPQGARVDGAGRALDTDLDGVIDLYDKCVTLPGPADNDGCPLHKDVEAAINLAISNLEFALDSDVISPSYYPLLDKAAEYLKYYKDDVYNVVGHTDTRASEAYNMNLSRRRAQAVKDYLVQKHGVPAGQLNVVAMGEKDLRFPQCKPATKCPEWMNHANRRVVFVKQ</sequence>
<dbReference type="Gene3D" id="3.30.1330.60">
    <property type="entry name" value="OmpA-like domain"/>
    <property type="match status" value="1"/>
</dbReference>
<evidence type="ECO:0000256" key="3">
    <source>
        <dbReference type="ARBA" id="ARBA00023237"/>
    </source>
</evidence>
<evidence type="ECO:0000256" key="2">
    <source>
        <dbReference type="ARBA" id="ARBA00023136"/>
    </source>
</evidence>
<evidence type="ECO:0000259" key="6">
    <source>
        <dbReference type="PROSITE" id="PS51123"/>
    </source>
</evidence>
<dbReference type="InterPro" id="IPR006665">
    <property type="entry name" value="OmpA-like"/>
</dbReference>
<dbReference type="InterPro" id="IPR036737">
    <property type="entry name" value="OmpA-like_sf"/>
</dbReference>
<reference evidence="7 8" key="1">
    <citation type="submission" date="2019-01" db="EMBL/GenBank/DDBJ databases">
        <title>Whole Genome of Ornithobacterium rhinotracheale FARPER-174b.</title>
        <authorList>
            <person name="Tataje-Lavanda L.A."/>
            <person name="Montalvan A."/>
            <person name="Montesinos R."/>
            <person name="Zimic M."/>
            <person name="Fernandez-Sanchez M."/>
            <person name="Fernandez-Diaz M."/>
        </authorList>
    </citation>
    <scope>NUCLEOTIDE SEQUENCE [LARGE SCALE GENOMIC DNA]</scope>
    <source>
        <strain evidence="7 8">FARPER-174b</strain>
    </source>
</reference>
<evidence type="ECO:0000313" key="7">
    <source>
        <dbReference type="EMBL" id="QAR29937.1"/>
    </source>
</evidence>
<dbReference type="InterPro" id="IPR006664">
    <property type="entry name" value="OMP_bac"/>
</dbReference>
<feature type="signal peptide" evidence="5">
    <location>
        <begin position="1"/>
        <end position="21"/>
    </location>
</feature>
<dbReference type="PRINTS" id="PR01021">
    <property type="entry name" value="OMPADOMAIN"/>
</dbReference>
<dbReference type="SUPFAM" id="SSF103647">
    <property type="entry name" value="TSP type-3 repeat"/>
    <property type="match status" value="1"/>
</dbReference>
<protein>
    <submittedName>
        <fullName evidence="7">OmpA family protein</fullName>
    </submittedName>
</protein>
<gene>
    <name evidence="7" type="ORF">EQP59_00455</name>
</gene>
<dbReference type="InterPro" id="IPR028974">
    <property type="entry name" value="TSP_type-3_rpt"/>
</dbReference>
<evidence type="ECO:0000256" key="5">
    <source>
        <dbReference type="SAM" id="SignalP"/>
    </source>
</evidence>
<dbReference type="PANTHER" id="PTHR30329:SF21">
    <property type="entry name" value="LIPOPROTEIN YIAD-RELATED"/>
    <property type="match status" value="1"/>
</dbReference>
<name>A0A410JP66_ORNRH</name>
<organism evidence="7 8">
    <name type="scientific">Ornithobacterium rhinotracheale</name>
    <dbReference type="NCBI Taxonomy" id="28251"/>
    <lineage>
        <taxon>Bacteria</taxon>
        <taxon>Pseudomonadati</taxon>
        <taxon>Bacteroidota</taxon>
        <taxon>Flavobacteriia</taxon>
        <taxon>Flavobacteriales</taxon>
        <taxon>Weeksellaceae</taxon>
        <taxon>Ornithobacterium</taxon>
    </lineage>
</organism>
<proteinExistence type="predicted"/>
<evidence type="ECO:0000256" key="4">
    <source>
        <dbReference type="PROSITE-ProRule" id="PRU00473"/>
    </source>
</evidence>
<dbReference type="PANTHER" id="PTHR30329">
    <property type="entry name" value="STATOR ELEMENT OF FLAGELLAR MOTOR COMPLEX"/>
    <property type="match status" value="1"/>
</dbReference>
<dbReference type="GO" id="GO:0005509">
    <property type="term" value="F:calcium ion binding"/>
    <property type="evidence" value="ECO:0007669"/>
    <property type="project" value="InterPro"/>
</dbReference>
<dbReference type="RefSeq" id="WP_128500453.1">
    <property type="nucleotide sequence ID" value="NZ_CP035107.1"/>
</dbReference>
<dbReference type="OrthoDB" id="1522982at2"/>
<keyword evidence="3" id="KW-0998">Cell outer membrane</keyword>
<feature type="domain" description="OmpA-like" evidence="6">
    <location>
        <begin position="371"/>
        <end position="492"/>
    </location>
</feature>